<proteinExistence type="predicted"/>
<sequence>MILGFNITGGNFQKNRHMDSHVIIAKDKIGPKMCIKDCIAYKGCNGVNYIRDGITCEMLSISYPDDKLLYRNGEYFTNISGWTQEVNRCYPNPCQENTYCVEASYNQYVCVTFNVPCDSTPCLNSGTCRNGVNRYTCTCPSGYYGTICQSTPCTSIQCSNGGYCVISGSSWYCSCPSGYYGSYCQYDPCTAGCSNGGSCEVVGSRAKCCVSRLWGSDDCGI</sequence>
<keyword evidence="3" id="KW-0677">Repeat</keyword>
<dbReference type="SMART" id="SM00181">
    <property type="entry name" value="EGF"/>
    <property type="match status" value="3"/>
</dbReference>
<comment type="caution">
    <text evidence="8">The sequence shown here is derived from an EMBL/GenBank/DDBJ whole genome shotgun (WGS) entry which is preliminary data.</text>
</comment>
<keyword evidence="5" id="KW-0325">Glycoprotein</keyword>
<dbReference type="PROSITE" id="PS00022">
    <property type="entry name" value="EGF_1"/>
    <property type="match status" value="2"/>
</dbReference>
<evidence type="ECO:0000256" key="3">
    <source>
        <dbReference type="ARBA" id="ARBA00022737"/>
    </source>
</evidence>
<evidence type="ECO:0000256" key="4">
    <source>
        <dbReference type="ARBA" id="ARBA00023157"/>
    </source>
</evidence>
<dbReference type="PANTHER" id="PTHR12916">
    <property type="entry name" value="CYTOCHROME C OXIDASE POLYPEPTIDE VIC-2"/>
    <property type="match status" value="1"/>
</dbReference>
<evidence type="ECO:0000256" key="2">
    <source>
        <dbReference type="ARBA" id="ARBA00022729"/>
    </source>
</evidence>
<dbReference type="AlphaFoldDB" id="A0A8S3RA09"/>
<comment type="caution">
    <text evidence="6">Lacks conserved residue(s) required for the propagation of feature annotation.</text>
</comment>
<keyword evidence="1 6" id="KW-0245">EGF-like domain</keyword>
<keyword evidence="9" id="KW-1185">Reference proteome</keyword>
<dbReference type="PANTHER" id="PTHR12916:SF9">
    <property type="entry name" value="NEUROGENIC LOCUS NOTCH HOMOLOG PROTEIN 1-RELATED"/>
    <property type="match status" value="1"/>
</dbReference>
<keyword evidence="4 6" id="KW-1015">Disulfide bond</keyword>
<evidence type="ECO:0000256" key="1">
    <source>
        <dbReference type="ARBA" id="ARBA00022536"/>
    </source>
</evidence>
<organism evidence="8 9">
    <name type="scientific">Mytilus edulis</name>
    <name type="common">Blue mussel</name>
    <dbReference type="NCBI Taxonomy" id="6550"/>
    <lineage>
        <taxon>Eukaryota</taxon>
        <taxon>Metazoa</taxon>
        <taxon>Spiralia</taxon>
        <taxon>Lophotrochozoa</taxon>
        <taxon>Mollusca</taxon>
        <taxon>Bivalvia</taxon>
        <taxon>Autobranchia</taxon>
        <taxon>Pteriomorphia</taxon>
        <taxon>Mytilida</taxon>
        <taxon>Mytiloidea</taxon>
        <taxon>Mytilidae</taxon>
        <taxon>Mytilinae</taxon>
        <taxon>Mytilus</taxon>
    </lineage>
</organism>
<dbReference type="GO" id="GO:0007219">
    <property type="term" value="P:Notch signaling pathway"/>
    <property type="evidence" value="ECO:0007669"/>
    <property type="project" value="TreeGrafter"/>
</dbReference>
<reference evidence="8" key="1">
    <citation type="submission" date="2021-03" db="EMBL/GenBank/DDBJ databases">
        <authorList>
            <person name="Bekaert M."/>
        </authorList>
    </citation>
    <scope>NUCLEOTIDE SEQUENCE</scope>
</reference>
<keyword evidence="2" id="KW-0732">Signal</keyword>
<dbReference type="OrthoDB" id="6060545at2759"/>
<dbReference type="SUPFAM" id="SSF57196">
    <property type="entry name" value="EGF/Laminin"/>
    <property type="match status" value="2"/>
</dbReference>
<dbReference type="PRINTS" id="PR00010">
    <property type="entry name" value="EGFBLOOD"/>
</dbReference>
<dbReference type="InterPro" id="IPR000742">
    <property type="entry name" value="EGF"/>
</dbReference>
<feature type="domain" description="EGF-like" evidence="7">
    <location>
        <begin position="150"/>
        <end position="185"/>
    </location>
</feature>
<gene>
    <name evidence="8" type="ORF">MEDL_19094</name>
</gene>
<dbReference type="InterPro" id="IPR000152">
    <property type="entry name" value="EGF-type_Asp/Asn_hydroxyl_site"/>
</dbReference>
<name>A0A8S3RA09_MYTED</name>
<evidence type="ECO:0000313" key="9">
    <source>
        <dbReference type="Proteomes" id="UP000683360"/>
    </source>
</evidence>
<dbReference type="PROSITE" id="PS50026">
    <property type="entry name" value="EGF_3"/>
    <property type="match status" value="2"/>
</dbReference>
<dbReference type="Proteomes" id="UP000683360">
    <property type="component" value="Unassembled WGS sequence"/>
</dbReference>
<dbReference type="PROSITE" id="PS01186">
    <property type="entry name" value="EGF_2"/>
    <property type="match status" value="2"/>
</dbReference>
<feature type="domain" description="EGF-like" evidence="7">
    <location>
        <begin position="113"/>
        <end position="149"/>
    </location>
</feature>
<accession>A0A8S3RA09</accession>
<dbReference type="GO" id="GO:0005509">
    <property type="term" value="F:calcium ion binding"/>
    <property type="evidence" value="ECO:0007669"/>
    <property type="project" value="InterPro"/>
</dbReference>
<dbReference type="PROSITE" id="PS00010">
    <property type="entry name" value="ASX_HYDROXYL"/>
    <property type="match status" value="1"/>
</dbReference>
<dbReference type="EMBL" id="CAJPWZ010000975">
    <property type="protein sequence ID" value="CAG2204692.1"/>
    <property type="molecule type" value="Genomic_DNA"/>
</dbReference>
<evidence type="ECO:0000256" key="6">
    <source>
        <dbReference type="PROSITE-ProRule" id="PRU00076"/>
    </source>
</evidence>
<protein>
    <submittedName>
        <fullName evidence="8">NOTCH1</fullName>
    </submittedName>
</protein>
<feature type="disulfide bond" evidence="6">
    <location>
        <begin position="139"/>
        <end position="148"/>
    </location>
</feature>
<dbReference type="InterPro" id="IPR001881">
    <property type="entry name" value="EGF-like_Ca-bd_dom"/>
</dbReference>
<dbReference type="SMART" id="SM00179">
    <property type="entry name" value="EGF_CA"/>
    <property type="match status" value="2"/>
</dbReference>
<dbReference type="Pfam" id="PF00008">
    <property type="entry name" value="EGF"/>
    <property type="match status" value="2"/>
</dbReference>
<dbReference type="CDD" id="cd00054">
    <property type="entry name" value="EGF_CA"/>
    <property type="match status" value="1"/>
</dbReference>
<dbReference type="GO" id="GO:0005112">
    <property type="term" value="F:Notch binding"/>
    <property type="evidence" value="ECO:0007669"/>
    <property type="project" value="TreeGrafter"/>
</dbReference>
<dbReference type="FunFam" id="2.10.25.10:FF:000122">
    <property type="entry name" value="Protein crumbs homolog 2"/>
    <property type="match status" value="1"/>
</dbReference>
<evidence type="ECO:0000256" key="5">
    <source>
        <dbReference type="ARBA" id="ARBA00023180"/>
    </source>
</evidence>
<evidence type="ECO:0000313" key="8">
    <source>
        <dbReference type="EMBL" id="CAG2204692.1"/>
    </source>
</evidence>
<dbReference type="Gene3D" id="2.10.25.10">
    <property type="entry name" value="Laminin"/>
    <property type="match status" value="2"/>
</dbReference>
<evidence type="ECO:0000259" key="7">
    <source>
        <dbReference type="PROSITE" id="PS50026"/>
    </source>
</evidence>
<feature type="disulfide bond" evidence="6">
    <location>
        <begin position="175"/>
        <end position="184"/>
    </location>
</feature>